<dbReference type="Pfam" id="PF00271">
    <property type="entry name" value="Helicase_C"/>
    <property type="match status" value="1"/>
</dbReference>
<dbReference type="HOGENOM" id="CLU_003041_28_3_6"/>
<dbReference type="InterPro" id="IPR001650">
    <property type="entry name" value="Helicase_C-like"/>
</dbReference>
<dbReference type="InterPro" id="IPR014001">
    <property type="entry name" value="Helicase_ATP-bd"/>
</dbReference>
<keyword evidence="4 7" id="KW-0378">Hydrolase</keyword>
<evidence type="ECO:0000256" key="1">
    <source>
        <dbReference type="ARBA" id="ARBA00022490"/>
    </source>
</evidence>
<comment type="subunit">
    <text evidence="7">Interacts with the 50S ribosomal subunit.</text>
</comment>
<reference evidence="13 14" key="1">
    <citation type="journal article" date="2003" name="Genome Res.">
        <title>Comparative genome analysis of Vibrio vulnificus, a marine pathogen.</title>
        <authorList>
            <person name="Chen C.Y."/>
            <person name="Wu K.M."/>
            <person name="Chang Y.C."/>
            <person name="Chang C.H."/>
            <person name="Tsai H.C."/>
            <person name="Liao T.L."/>
            <person name="Liu Y.M."/>
            <person name="Chen H.J."/>
            <person name="Shen A.B."/>
            <person name="Li J.C."/>
            <person name="Su T.L."/>
            <person name="Shao C.P."/>
            <person name="Lee C.T."/>
            <person name="Hor L.I."/>
            <person name="Tsai S.F."/>
        </authorList>
    </citation>
    <scope>NUCLEOTIDE SEQUENCE [LARGE SCALE GENOMIC DNA]</scope>
    <source>
        <strain evidence="13 14">YJ016</strain>
    </source>
</reference>
<keyword evidence="1 7" id="KW-0963">Cytoplasm</keyword>
<dbReference type="GO" id="GO:0000027">
    <property type="term" value="P:ribosomal large subunit assembly"/>
    <property type="evidence" value="ECO:0007669"/>
    <property type="project" value="UniProtKB-UniRule"/>
</dbReference>
<comment type="catalytic activity">
    <reaction evidence="7">
        <text>ATP + H2O = ADP + phosphate + H(+)</text>
        <dbReference type="Rhea" id="RHEA:13065"/>
        <dbReference type="ChEBI" id="CHEBI:15377"/>
        <dbReference type="ChEBI" id="CHEBI:15378"/>
        <dbReference type="ChEBI" id="CHEBI:30616"/>
        <dbReference type="ChEBI" id="CHEBI:43474"/>
        <dbReference type="ChEBI" id="CHEBI:456216"/>
        <dbReference type="EC" id="3.6.4.13"/>
    </reaction>
</comment>
<dbReference type="EC" id="3.6.4.13" evidence="7"/>
<dbReference type="Proteomes" id="UP000002675">
    <property type="component" value="Chromosome I"/>
</dbReference>
<dbReference type="GO" id="GO:0016887">
    <property type="term" value="F:ATP hydrolysis activity"/>
    <property type="evidence" value="ECO:0007669"/>
    <property type="project" value="RHEA"/>
</dbReference>
<evidence type="ECO:0000256" key="9">
    <source>
        <dbReference type="SAM" id="MobiDB-lite"/>
    </source>
</evidence>
<sequence>MIKITEHSIIFALLNYCCPLNFVSQGIACGEHTVIRTFADLDLDPNLLSAIEEMGYERPTQIQAEAIPQALEGRDILASAPTGTGKTAAFVLPALQYLQDFPRRKPGPARVLILTPTRELAMQVADQARALAKNTSLNIFTITGGVQYQEHADILATTQDIVVATPGRLMEYIQAERFDCRAIEWLILDEADRMLDMGFAPTVDRLSNECRWRKQTMLFSATLEGKGVEGFTADLLNDPADIDAEPSRRERKKITQWYYRADSMEHKLALLKDIINNQAERTIVFLKTRERLADLRAHLESEQVNCAWIQGEMPQDRRNNAIARFRDGSVNVLLATDVAARGIDLPDVSHVVNFDMPRSADVYLHRIGRTARAGKKGNAISIVEAHDQPMMDRVARYVKEDIKERFVKELRPQHKKPVFKKKKKKDDKKTSVKKKSTKKKK</sequence>
<feature type="domain" description="Helicase ATP-binding" evidence="10">
    <location>
        <begin position="67"/>
        <end position="241"/>
    </location>
</feature>
<dbReference type="FunFam" id="3.40.50.300:FF:000291">
    <property type="entry name" value="ATP-dependent RNA helicase SrmB"/>
    <property type="match status" value="1"/>
</dbReference>
<proteinExistence type="inferred from homology"/>
<keyword evidence="5 7" id="KW-0347">Helicase</keyword>
<accession>Q7MNQ5</accession>
<dbReference type="GO" id="GO:0005829">
    <property type="term" value="C:cytosol"/>
    <property type="evidence" value="ECO:0007669"/>
    <property type="project" value="TreeGrafter"/>
</dbReference>
<evidence type="ECO:0000256" key="8">
    <source>
        <dbReference type="PROSITE-ProRule" id="PRU00552"/>
    </source>
</evidence>
<feature type="compositionally biased region" description="Basic residues" evidence="9">
    <location>
        <begin position="413"/>
        <end position="441"/>
    </location>
</feature>
<evidence type="ECO:0000256" key="2">
    <source>
        <dbReference type="ARBA" id="ARBA00022517"/>
    </source>
</evidence>
<dbReference type="CDD" id="cd00268">
    <property type="entry name" value="DEADc"/>
    <property type="match status" value="1"/>
</dbReference>
<dbReference type="GO" id="GO:0003724">
    <property type="term" value="F:RNA helicase activity"/>
    <property type="evidence" value="ECO:0007669"/>
    <property type="project" value="UniProtKB-UniRule"/>
</dbReference>
<comment type="similarity">
    <text evidence="7">Belongs to the DEAD box helicase family. SrmB subfamily.</text>
</comment>
<dbReference type="Pfam" id="PF00270">
    <property type="entry name" value="DEAD"/>
    <property type="match status" value="1"/>
</dbReference>
<dbReference type="PROSITE" id="PS00039">
    <property type="entry name" value="DEAD_ATP_HELICASE"/>
    <property type="match status" value="1"/>
</dbReference>
<organism evidence="13 14">
    <name type="scientific">Vibrio vulnificus (strain YJ016)</name>
    <dbReference type="NCBI Taxonomy" id="196600"/>
    <lineage>
        <taxon>Bacteria</taxon>
        <taxon>Pseudomonadati</taxon>
        <taxon>Pseudomonadota</taxon>
        <taxon>Gammaproteobacteria</taxon>
        <taxon>Vibrionales</taxon>
        <taxon>Vibrionaceae</taxon>
        <taxon>Vibrio</taxon>
    </lineage>
</organism>
<dbReference type="eggNOG" id="COG0513">
    <property type="taxonomic scope" value="Bacteria"/>
</dbReference>
<feature type="domain" description="Helicase C-terminal" evidence="11">
    <location>
        <begin position="270"/>
        <end position="418"/>
    </location>
</feature>
<dbReference type="HAMAP" id="MF_00967">
    <property type="entry name" value="DEAD_helicase_SrmB"/>
    <property type="match status" value="1"/>
</dbReference>
<dbReference type="InterPro" id="IPR014014">
    <property type="entry name" value="RNA_helicase_DEAD_Q_motif"/>
</dbReference>
<feature type="region of interest" description="Disordered" evidence="9">
    <location>
        <begin position="409"/>
        <end position="441"/>
    </location>
</feature>
<comment type="subcellular location">
    <subcellularLocation>
        <location evidence="7">Cytoplasm</location>
    </subcellularLocation>
</comment>
<keyword evidence="2 7" id="KW-0690">Ribosome biogenesis</keyword>
<evidence type="ECO:0000313" key="13">
    <source>
        <dbReference type="EMBL" id="BAC93424.1"/>
    </source>
</evidence>
<evidence type="ECO:0000313" key="14">
    <source>
        <dbReference type="Proteomes" id="UP000002675"/>
    </source>
</evidence>
<feature type="domain" description="DEAD-box RNA helicase Q" evidence="12">
    <location>
        <begin position="36"/>
        <end position="64"/>
    </location>
</feature>
<dbReference type="InterPro" id="IPR050079">
    <property type="entry name" value="DEAD_box_RNA_helicase"/>
</dbReference>
<dbReference type="EMBL" id="BA000037">
    <property type="protein sequence ID" value="BAC93424.1"/>
    <property type="molecule type" value="Genomic_DNA"/>
</dbReference>
<dbReference type="PANTHER" id="PTHR47959">
    <property type="entry name" value="ATP-DEPENDENT RNA HELICASE RHLE-RELATED"/>
    <property type="match status" value="1"/>
</dbReference>
<dbReference type="PROSITE" id="PS51192">
    <property type="entry name" value="HELICASE_ATP_BIND_1"/>
    <property type="match status" value="1"/>
</dbReference>
<evidence type="ECO:0000256" key="4">
    <source>
        <dbReference type="ARBA" id="ARBA00022801"/>
    </source>
</evidence>
<feature type="short sequence motif" description="Q motif" evidence="8">
    <location>
        <begin position="36"/>
        <end position="64"/>
    </location>
</feature>
<dbReference type="NCBIfam" id="NF008394">
    <property type="entry name" value="PRK11192.1"/>
    <property type="match status" value="1"/>
</dbReference>
<dbReference type="InterPro" id="IPR027417">
    <property type="entry name" value="P-loop_NTPase"/>
</dbReference>
<name>Q7MNQ5_VIBVY</name>
<keyword evidence="3 7" id="KW-0547">Nucleotide-binding</keyword>
<keyword evidence="6 7" id="KW-0067">ATP-binding</keyword>
<evidence type="ECO:0000259" key="11">
    <source>
        <dbReference type="PROSITE" id="PS51194"/>
    </source>
</evidence>
<dbReference type="PROSITE" id="PS51195">
    <property type="entry name" value="Q_MOTIF"/>
    <property type="match status" value="1"/>
</dbReference>
<dbReference type="InterPro" id="IPR011545">
    <property type="entry name" value="DEAD/DEAH_box_helicase_dom"/>
</dbReference>
<protein>
    <recommendedName>
        <fullName evidence="7">ATP-dependent RNA helicase SrmB</fullName>
        <ecNumber evidence="7">3.6.4.13</ecNumber>
    </recommendedName>
</protein>
<evidence type="ECO:0000256" key="5">
    <source>
        <dbReference type="ARBA" id="ARBA00022806"/>
    </source>
</evidence>
<dbReference type="CDD" id="cd18787">
    <property type="entry name" value="SF2_C_DEAD"/>
    <property type="match status" value="1"/>
</dbReference>
<evidence type="ECO:0000256" key="6">
    <source>
        <dbReference type="ARBA" id="ARBA00022840"/>
    </source>
</evidence>
<evidence type="ECO:0000256" key="7">
    <source>
        <dbReference type="HAMAP-Rule" id="MF_00967"/>
    </source>
</evidence>
<dbReference type="InterPro" id="IPR028621">
    <property type="entry name" value="DEAD_helicase_SrmB"/>
</dbReference>
<dbReference type="InterPro" id="IPR044742">
    <property type="entry name" value="DEAD/DEAH_RhlB"/>
</dbReference>
<dbReference type="SUPFAM" id="SSF52540">
    <property type="entry name" value="P-loop containing nucleoside triphosphate hydrolases"/>
    <property type="match status" value="1"/>
</dbReference>
<dbReference type="InterPro" id="IPR000629">
    <property type="entry name" value="RNA-helicase_DEAD-box_CS"/>
</dbReference>
<dbReference type="GO" id="GO:0003676">
    <property type="term" value="F:nucleic acid binding"/>
    <property type="evidence" value="ECO:0007669"/>
    <property type="project" value="InterPro"/>
</dbReference>
<dbReference type="Gene3D" id="3.40.50.300">
    <property type="entry name" value="P-loop containing nucleotide triphosphate hydrolases"/>
    <property type="match status" value="2"/>
</dbReference>
<comment type="function">
    <text evidence="7">DEAD-box RNA helicase involved in the assembly of the 50S ribosomal subunit at low temperature. Exhibits RNA-stimulated ATP hydrolysis and RNA unwinding activity.</text>
</comment>
<dbReference type="PROSITE" id="PS51194">
    <property type="entry name" value="HELICASE_CTER"/>
    <property type="match status" value="1"/>
</dbReference>
<dbReference type="STRING" id="672.VV93_v1c06000"/>
<evidence type="ECO:0000259" key="12">
    <source>
        <dbReference type="PROSITE" id="PS51195"/>
    </source>
</evidence>
<evidence type="ECO:0000256" key="3">
    <source>
        <dbReference type="ARBA" id="ARBA00022741"/>
    </source>
</evidence>
<evidence type="ECO:0000259" key="10">
    <source>
        <dbReference type="PROSITE" id="PS51192"/>
    </source>
</evidence>
<dbReference type="PANTHER" id="PTHR47959:SF3">
    <property type="entry name" value="ATP-DEPENDENT RNA HELICASE SRMB"/>
    <property type="match status" value="1"/>
</dbReference>
<dbReference type="KEGG" id="vvy:VV0660"/>
<dbReference type="AlphaFoldDB" id="Q7MNQ5"/>
<dbReference type="GO" id="GO:0005524">
    <property type="term" value="F:ATP binding"/>
    <property type="evidence" value="ECO:0007669"/>
    <property type="project" value="UniProtKB-UniRule"/>
</dbReference>
<dbReference type="SMART" id="SM00490">
    <property type="entry name" value="HELICc"/>
    <property type="match status" value="1"/>
</dbReference>
<dbReference type="SMART" id="SM00487">
    <property type="entry name" value="DEXDc"/>
    <property type="match status" value="1"/>
</dbReference>
<gene>
    <name evidence="7" type="primary">srmB</name>
    <name evidence="13" type="ordered locus">VV0660</name>
</gene>